<protein>
    <recommendedName>
        <fullName evidence="3">WW domain-containing protein</fullName>
    </recommendedName>
</protein>
<dbReference type="Proteomes" id="UP001383192">
    <property type="component" value="Unassembled WGS sequence"/>
</dbReference>
<keyword evidence="2" id="KW-1185">Reference proteome</keyword>
<dbReference type="EMBL" id="JAYKXP010000029">
    <property type="protein sequence ID" value="KAK7043190.1"/>
    <property type="molecule type" value="Genomic_DNA"/>
</dbReference>
<dbReference type="AlphaFoldDB" id="A0AAW0CX01"/>
<sequence>MRPQQFVRALIRFPKILASLLKLSLHGLLLFLANLKKRVLRPYQSTQRQHSDPHIVTPDPEVVPVPESDIVDFPVTEREERGADIERLSQTVTCIDSDLDSWWERVIPVLPVQLPRYSNTYANSNWNFSSHRLDALTTEIATSLGDLPEGWQDCIDTEGSRYFYHKEEVRPMPPFKIQRRKTLNTLYRQNIITGSWMYDTEQASQIHDFIVTFQRRRAQMTSFNHNLFPLVLWLAKDEDTDSDWQCYYYCVNEKDRTIFWLEENDVKQYLTEVRGGCIEDHTRSLMECEYWSVSTIIRLMCWITM</sequence>
<evidence type="ECO:0008006" key="3">
    <source>
        <dbReference type="Google" id="ProtNLM"/>
    </source>
</evidence>
<proteinExistence type="predicted"/>
<name>A0AAW0CX01_9AGAR</name>
<gene>
    <name evidence="1" type="ORF">VNI00_008544</name>
</gene>
<reference evidence="1 2" key="1">
    <citation type="submission" date="2024-01" db="EMBL/GenBank/DDBJ databases">
        <title>A draft genome for a cacao thread blight-causing isolate of Paramarasmius palmivorus.</title>
        <authorList>
            <person name="Baruah I.K."/>
            <person name="Bukari Y."/>
            <person name="Amoako-Attah I."/>
            <person name="Meinhardt L.W."/>
            <person name="Bailey B.A."/>
            <person name="Cohen S.P."/>
        </authorList>
    </citation>
    <scope>NUCLEOTIDE SEQUENCE [LARGE SCALE GENOMIC DNA]</scope>
    <source>
        <strain evidence="1 2">GH-12</strain>
    </source>
</reference>
<organism evidence="1 2">
    <name type="scientific">Paramarasmius palmivorus</name>
    <dbReference type="NCBI Taxonomy" id="297713"/>
    <lineage>
        <taxon>Eukaryota</taxon>
        <taxon>Fungi</taxon>
        <taxon>Dikarya</taxon>
        <taxon>Basidiomycota</taxon>
        <taxon>Agaricomycotina</taxon>
        <taxon>Agaricomycetes</taxon>
        <taxon>Agaricomycetidae</taxon>
        <taxon>Agaricales</taxon>
        <taxon>Marasmiineae</taxon>
        <taxon>Marasmiaceae</taxon>
        <taxon>Paramarasmius</taxon>
    </lineage>
</organism>
<evidence type="ECO:0000313" key="2">
    <source>
        <dbReference type="Proteomes" id="UP001383192"/>
    </source>
</evidence>
<comment type="caution">
    <text evidence="1">The sequence shown here is derived from an EMBL/GenBank/DDBJ whole genome shotgun (WGS) entry which is preliminary data.</text>
</comment>
<accession>A0AAW0CX01</accession>
<evidence type="ECO:0000313" key="1">
    <source>
        <dbReference type="EMBL" id="KAK7043190.1"/>
    </source>
</evidence>